<dbReference type="Pfam" id="PF01041">
    <property type="entry name" value="DegT_DnrJ_EryC1"/>
    <property type="match status" value="1"/>
</dbReference>
<dbReference type="AlphaFoldDB" id="A0A3Q9BUJ7"/>
<feature type="active site" description="Proton acceptor" evidence="6">
    <location>
        <position position="188"/>
    </location>
</feature>
<evidence type="ECO:0000313" key="10">
    <source>
        <dbReference type="Proteomes" id="UP000280197"/>
    </source>
</evidence>
<dbReference type="KEGG" id="saqu:EJC51_00205"/>
<dbReference type="PIRSF" id="PIRSF000390">
    <property type="entry name" value="PLP_StrS"/>
    <property type="match status" value="1"/>
</dbReference>
<comment type="similarity">
    <text evidence="5">Belongs to the DegT/DnrJ/EryC1 family. L-glutamine:2-deoxy-scyllo-inosose/scyllo-inosose aminotransferase subfamily.</text>
</comment>
<dbReference type="EMBL" id="CP034463">
    <property type="protein sequence ID" value="AZP22969.1"/>
    <property type="molecule type" value="Genomic_DNA"/>
</dbReference>
<dbReference type="KEGG" id="saqu:EJC51_47340"/>
<keyword evidence="10" id="KW-1185">Reference proteome</keyword>
<dbReference type="GO" id="GO:0008483">
    <property type="term" value="F:transaminase activity"/>
    <property type="evidence" value="ECO:0007669"/>
    <property type="project" value="UniProtKB-KW"/>
</dbReference>
<evidence type="ECO:0000256" key="2">
    <source>
        <dbReference type="ARBA" id="ARBA00022576"/>
    </source>
</evidence>
<dbReference type="SUPFAM" id="SSF53383">
    <property type="entry name" value="PLP-dependent transferases"/>
    <property type="match status" value="1"/>
</dbReference>
<sequence length="376" mass="40524">MGAVPLQVTMNARPYLHGPEAEALTEALQAGQYGHSAIVDRFEQAIADYLGVPDMVAVASGTAALQLALTTAGVAPGHEVIVPSQTFCASIHAILATGAHPRFVEINPDTLCTDAANVRDALTPKTRAIVPVLYGGRAVDLSTLHDELTRQRITIVEDAAHAFGSHCKDTFVGARPGVLTCFSFGPIKNLTCGTGGGIIPRTPPEAQELRTLRALGIVQSQTQRAATTSYTVQEFGLRATMSALNAAIGLAQLEHFEKVAAKRQELWRTYADGLHALDGVRLVDVDIDHTVPFNCVIHLTDRDRVFAALRASGLGVGVHYPPNHHQPAFKHWHRPLPVTERSARQLMSLPFHPSMNRDDVQYVLSALARSLATETP</sequence>
<dbReference type="InterPro" id="IPR015424">
    <property type="entry name" value="PyrdxlP-dep_Trfase"/>
</dbReference>
<organism evidence="8 10">
    <name type="scientific">Streptomyces aquilus</name>
    <dbReference type="NCBI Taxonomy" id="2548456"/>
    <lineage>
        <taxon>Bacteria</taxon>
        <taxon>Bacillati</taxon>
        <taxon>Actinomycetota</taxon>
        <taxon>Actinomycetes</taxon>
        <taxon>Kitasatosporales</taxon>
        <taxon>Streptomycetaceae</taxon>
        <taxon>Streptomyces</taxon>
    </lineage>
</organism>
<evidence type="ECO:0000313" key="9">
    <source>
        <dbReference type="EMBL" id="AZP22969.1"/>
    </source>
</evidence>
<evidence type="ECO:0000256" key="4">
    <source>
        <dbReference type="ARBA" id="ARBA00022898"/>
    </source>
</evidence>
<dbReference type="GO" id="GO:0030170">
    <property type="term" value="F:pyridoxal phosphate binding"/>
    <property type="evidence" value="ECO:0007669"/>
    <property type="project" value="TreeGrafter"/>
</dbReference>
<evidence type="ECO:0000256" key="6">
    <source>
        <dbReference type="PIRSR" id="PIRSR000390-1"/>
    </source>
</evidence>
<comment type="cofactor">
    <cofactor evidence="1">
        <name>pyridoxal 5'-phosphate</name>
        <dbReference type="ChEBI" id="CHEBI:597326"/>
    </cofactor>
</comment>
<reference evidence="8 10" key="1">
    <citation type="submission" date="2018-12" db="EMBL/GenBank/DDBJ databases">
        <authorList>
            <person name="Li K."/>
        </authorList>
    </citation>
    <scope>NUCLEOTIDE SEQUENCE [LARGE SCALE GENOMIC DNA]</scope>
    <source>
        <strain evidence="10">CR22</strain>
        <strain evidence="8">GGCR-6</strain>
    </source>
</reference>
<accession>A0A3Q9BUJ7</accession>
<feature type="modified residue" description="N6-(pyridoxal phosphate)lysine" evidence="7">
    <location>
        <position position="188"/>
    </location>
</feature>
<dbReference type="CDD" id="cd00616">
    <property type="entry name" value="AHBA_syn"/>
    <property type="match status" value="1"/>
</dbReference>
<dbReference type="EMBL" id="CP034463">
    <property type="protein sequence ID" value="AZP14735.1"/>
    <property type="molecule type" value="Genomic_DNA"/>
</dbReference>
<evidence type="ECO:0000256" key="5">
    <source>
        <dbReference type="ARBA" id="ARBA00038398"/>
    </source>
</evidence>
<name>A0A3Q9BUJ7_9ACTN</name>
<dbReference type="Gene3D" id="3.90.1150.10">
    <property type="entry name" value="Aspartate Aminotransferase, domain 1"/>
    <property type="match status" value="1"/>
</dbReference>
<dbReference type="InterPro" id="IPR000653">
    <property type="entry name" value="DegT/StrS_aminotransferase"/>
</dbReference>
<evidence type="ECO:0000256" key="3">
    <source>
        <dbReference type="ARBA" id="ARBA00022679"/>
    </source>
</evidence>
<dbReference type="InterPro" id="IPR015421">
    <property type="entry name" value="PyrdxlP-dep_Trfase_major"/>
</dbReference>
<dbReference type="RefSeq" id="WP_126269123.1">
    <property type="nucleotide sequence ID" value="NZ_CP034463.1"/>
</dbReference>
<keyword evidence="3 8" id="KW-0808">Transferase</keyword>
<dbReference type="PANTHER" id="PTHR30244">
    <property type="entry name" value="TRANSAMINASE"/>
    <property type="match status" value="1"/>
</dbReference>
<gene>
    <name evidence="8" type="ORF">EJC51_00205</name>
    <name evidence="9" type="ORF">EJC51_47340</name>
</gene>
<protein>
    <submittedName>
        <fullName evidence="8">DegT/DnrJ/EryC1/StrS family aminotransferase</fullName>
    </submittedName>
</protein>
<keyword evidence="2 8" id="KW-0032">Aminotransferase</keyword>
<dbReference type="InterPro" id="IPR015422">
    <property type="entry name" value="PyrdxlP-dep_Trfase_small"/>
</dbReference>
<evidence type="ECO:0000256" key="1">
    <source>
        <dbReference type="ARBA" id="ARBA00001933"/>
    </source>
</evidence>
<dbReference type="GO" id="GO:0000271">
    <property type="term" value="P:polysaccharide biosynthetic process"/>
    <property type="evidence" value="ECO:0007669"/>
    <property type="project" value="TreeGrafter"/>
</dbReference>
<evidence type="ECO:0000256" key="7">
    <source>
        <dbReference type="PIRSR" id="PIRSR000390-2"/>
    </source>
</evidence>
<keyword evidence="4 7" id="KW-0663">Pyridoxal phosphate</keyword>
<dbReference type="Proteomes" id="UP000280197">
    <property type="component" value="Chromosome"/>
</dbReference>
<dbReference type="Gene3D" id="3.40.640.10">
    <property type="entry name" value="Type I PLP-dependent aspartate aminotransferase-like (Major domain)"/>
    <property type="match status" value="1"/>
</dbReference>
<evidence type="ECO:0000313" key="8">
    <source>
        <dbReference type="EMBL" id="AZP14735.1"/>
    </source>
</evidence>
<proteinExistence type="inferred from homology"/>
<dbReference type="PANTHER" id="PTHR30244:SF34">
    <property type="entry name" value="DTDP-4-AMINO-4,6-DIDEOXYGALACTOSE TRANSAMINASE"/>
    <property type="match status" value="1"/>
</dbReference>